<comment type="pathway">
    <text evidence="3">Sphingolipid metabolism.</text>
</comment>
<evidence type="ECO:0000256" key="10">
    <source>
        <dbReference type="ARBA" id="ARBA00022989"/>
    </source>
</evidence>
<dbReference type="PANTHER" id="PTHR12726:SF0">
    <property type="entry name" value="CERAMIDE GLUCOSYLTRANSFERASE"/>
    <property type="match status" value="1"/>
</dbReference>
<dbReference type="AlphaFoldDB" id="A0A6P5ARI7"/>
<evidence type="ECO:0000256" key="11">
    <source>
        <dbReference type="ARBA" id="ARBA00023034"/>
    </source>
</evidence>
<dbReference type="OrthoDB" id="1483400at2759"/>
<comment type="subcellular location">
    <subcellularLocation>
        <location evidence="1">Golgi apparatus membrane</location>
        <topology evidence="1">Multi-pass membrane protein</topology>
    </subcellularLocation>
</comment>
<name>A0A6P5ARI7_BRABE</name>
<dbReference type="PANTHER" id="PTHR12726">
    <property type="entry name" value="CERAMIDE GLUCOSYLTRANSFERASE"/>
    <property type="match status" value="1"/>
</dbReference>
<comment type="catalytic activity">
    <reaction evidence="14">
        <text>UDP-alpha-D-xylose + an N-acylsphing-4-enine = a beta-D-xylosyl-(1&lt;-&gt;1')-N-acylsphing-4-enine + UDP + H(+)</text>
        <dbReference type="Rhea" id="RHEA:70243"/>
        <dbReference type="ChEBI" id="CHEBI:15378"/>
        <dbReference type="ChEBI" id="CHEBI:52639"/>
        <dbReference type="ChEBI" id="CHEBI:57632"/>
        <dbReference type="ChEBI" id="CHEBI:58223"/>
        <dbReference type="ChEBI" id="CHEBI:189068"/>
    </reaction>
    <physiologicalReaction direction="left-to-right" evidence="14">
        <dbReference type="Rhea" id="RHEA:70244"/>
    </physiologicalReaction>
</comment>
<comment type="pathway">
    <text evidence="2">Lipid metabolism; sphingolipid metabolism.</text>
</comment>
<sequence length="396" mass="44819">MADPLMSVGVADVVAALLLGCFCLIWFTHVIALIYGKYKLHRPPPPAFLMKTEVPGVSILKPLTGVDPNLRSNLETFFKLDYPKFEILFCVQDNGDPVIDLLQQLMKEFPSVPCQIFVGGERVGINPKINNLMPGYGASQFPLIWVCDSGIRVSRDTLTDMAGHMTDNIGVVHQLPYVCDRKGFSSLLEKVYFGTAHARMYISANVLGILCVTGMSSLWSKKVIDDAGGLEVFSQYLAEDYFMAKAVVDRGLKASMSNQVAQQNCGTYSIRAFSSRMSRWTQLRVTMIPFLAMWEPMTECFLLGLICSWAFHHLFVWDPVTFFIFHITAWMISDYLQFRTCQMMGAASVNKFEFLIAWLLRETLTYWWFLRGATSRSIKWKTGKFRLRCGGTAEEV</sequence>
<keyword evidence="8" id="KW-0808">Transferase</keyword>
<keyword evidence="7" id="KW-0328">Glycosyltransferase</keyword>
<dbReference type="EC" id="2.4.1.80" evidence="5"/>
<keyword evidence="13 16" id="KW-0472">Membrane</keyword>
<evidence type="ECO:0000256" key="7">
    <source>
        <dbReference type="ARBA" id="ARBA00022676"/>
    </source>
</evidence>
<dbReference type="UniPathway" id="UPA00222"/>
<evidence type="ECO:0000256" key="15">
    <source>
        <dbReference type="ARBA" id="ARBA00048104"/>
    </source>
</evidence>
<proteinExistence type="inferred from homology"/>
<organism evidence="17 18">
    <name type="scientific">Branchiostoma belcheri</name>
    <name type="common">Amphioxus</name>
    <dbReference type="NCBI Taxonomy" id="7741"/>
    <lineage>
        <taxon>Eukaryota</taxon>
        <taxon>Metazoa</taxon>
        <taxon>Chordata</taxon>
        <taxon>Cephalochordata</taxon>
        <taxon>Leptocardii</taxon>
        <taxon>Amphioxiformes</taxon>
        <taxon>Branchiostomatidae</taxon>
        <taxon>Branchiostoma</taxon>
    </lineage>
</organism>
<evidence type="ECO:0000256" key="5">
    <source>
        <dbReference type="ARBA" id="ARBA00012699"/>
    </source>
</evidence>
<evidence type="ECO:0000256" key="2">
    <source>
        <dbReference type="ARBA" id="ARBA00004760"/>
    </source>
</evidence>
<protein>
    <recommendedName>
        <fullName evidence="5">ceramide glucosyltransferase</fullName>
        <ecNumber evidence="5">2.4.1.80</ecNumber>
    </recommendedName>
</protein>
<dbReference type="GeneID" id="109486310"/>
<dbReference type="GO" id="GO:0006679">
    <property type="term" value="P:glucosylceramide biosynthetic process"/>
    <property type="evidence" value="ECO:0007669"/>
    <property type="project" value="TreeGrafter"/>
</dbReference>
<comment type="catalytic activity">
    <reaction evidence="15">
        <text>N-(9Z-octadecenoyl)-sphing-4-enine + UDP-alpha-D-xylose = beta-D-xylosyl-(1&lt;-&gt;1')-N-(9Z-octadecenoyl)-sphing-4-enine + UDP + H(+)</text>
        <dbReference type="Rhea" id="RHEA:70247"/>
        <dbReference type="ChEBI" id="CHEBI:15378"/>
        <dbReference type="ChEBI" id="CHEBI:57632"/>
        <dbReference type="ChEBI" id="CHEBI:58223"/>
        <dbReference type="ChEBI" id="CHEBI:77996"/>
        <dbReference type="ChEBI" id="CHEBI:189081"/>
    </reaction>
    <physiologicalReaction direction="left-to-right" evidence="15">
        <dbReference type="Rhea" id="RHEA:70248"/>
    </physiologicalReaction>
</comment>
<dbReference type="CDD" id="cd02520">
    <property type="entry name" value="Glucosylceramide_synthase"/>
    <property type="match status" value="1"/>
</dbReference>
<evidence type="ECO:0000256" key="1">
    <source>
        <dbReference type="ARBA" id="ARBA00004653"/>
    </source>
</evidence>
<keyword evidence="9 16" id="KW-0812">Transmembrane</keyword>
<comment type="similarity">
    <text evidence="4">Belongs to the glycosyltransferase 2 family.</text>
</comment>
<dbReference type="InterPro" id="IPR025993">
    <property type="entry name" value="Ceramide_glucosylTrfase"/>
</dbReference>
<reference evidence="18" key="1">
    <citation type="submission" date="2025-08" db="UniProtKB">
        <authorList>
            <consortium name="RefSeq"/>
        </authorList>
    </citation>
    <scope>IDENTIFICATION</scope>
    <source>
        <tissue evidence="18">Gonad</tissue>
    </source>
</reference>
<dbReference type="FunFam" id="3.90.550.10:FF:000041">
    <property type="entry name" value="UDP-glucose ceramide glucosyltransferase"/>
    <property type="match status" value="1"/>
</dbReference>
<evidence type="ECO:0000256" key="14">
    <source>
        <dbReference type="ARBA" id="ARBA00047869"/>
    </source>
</evidence>
<dbReference type="GO" id="GO:0000139">
    <property type="term" value="C:Golgi membrane"/>
    <property type="evidence" value="ECO:0007669"/>
    <property type="project" value="UniProtKB-SubCell"/>
</dbReference>
<dbReference type="GO" id="GO:0008120">
    <property type="term" value="F:ceramide glucosyltransferase activity"/>
    <property type="evidence" value="ECO:0007669"/>
    <property type="project" value="UniProtKB-EC"/>
</dbReference>
<evidence type="ECO:0000256" key="3">
    <source>
        <dbReference type="ARBA" id="ARBA00004991"/>
    </source>
</evidence>
<keyword evidence="12" id="KW-0443">Lipid metabolism</keyword>
<evidence type="ECO:0000256" key="13">
    <source>
        <dbReference type="ARBA" id="ARBA00023136"/>
    </source>
</evidence>
<dbReference type="SUPFAM" id="SSF53448">
    <property type="entry name" value="Nucleotide-diphospho-sugar transferases"/>
    <property type="match status" value="1"/>
</dbReference>
<keyword evidence="11" id="KW-0333">Golgi apparatus</keyword>
<evidence type="ECO:0000313" key="17">
    <source>
        <dbReference type="Proteomes" id="UP000515135"/>
    </source>
</evidence>
<evidence type="ECO:0000313" key="18">
    <source>
        <dbReference type="RefSeq" id="XP_019645677.1"/>
    </source>
</evidence>
<feature type="transmembrane region" description="Helical" evidence="16">
    <location>
        <begin position="13"/>
        <end position="35"/>
    </location>
</feature>
<evidence type="ECO:0000256" key="12">
    <source>
        <dbReference type="ARBA" id="ARBA00023098"/>
    </source>
</evidence>
<dbReference type="Gene3D" id="3.90.550.10">
    <property type="entry name" value="Spore Coat Polysaccharide Biosynthesis Protein SpsA, Chain A"/>
    <property type="match status" value="1"/>
</dbReference>
<evidence type="ECO:0000256" key="8">
    <source>
        <dbReference type="ARBA" id="ARBA00022679"/>
    </source>
</evidence>
<evidence type="ECO:0000256" key="16">
    <source>
        <dbReference type="SAM" id="Phobius"/>
    </source>
</evidence>
<gene>
    <name evidence="18" type="primary">LOC109486310</name>
</gene>
<dbReference type="Proteomes" id="UP000515135">
    <property type="component" value="Unplaced"/>
</dbReference>
<evidence type="ECO:0000256" key="6">
    <source>
        <dbReference type="ARBA" id="ARBA00022516"/>
    </source>
</evidence>
<keyword evidence="17" id="KW-1185">Reference proteome</keyword>
<accession>A0A6P5ARI7</accession>
<keyword evidence="6" id="KW-0444">Lipid biosynthesis</keyword>
<evidence type="ECO:0000256" key="9">
    <source>
        <dbReference type="ARBA" id="ARBA00022692"/>
    </source>
</evidence>
<dbReference type="Pfam" id="PF13506">
    <property type="entry name" value="Glyco_transf_21"/>
    <property type="match status" value="1"/>
</dbReference>
<dbReference type="InterPro" id="IPR029044">
    <property type="entry name" value="Nucleotide-diphossugar_trans"/>
</dbReference>
<dbReference type="RefSeq" id="XP_019645677.1">
    <property type="nucleotide sequence ID" value="XM_019790118.1"/>
</dbReference>
<evidence type="ECO:0000256" key="4">
    <source>
        <dbReference type="ARBA" id="ARBA00006739"/>
    </source>
</evidence>
<dbReference type="KEGG" id="bbel:109486310"/>
<keyword evidence="10 16" id="KW-1133">Transmembrane helix</keyword>